<dbReference type="RefSeq" id="WP_045801601.1">
    <property type="nucleotide sequence ID" value="NZ_CP011071.1"/>
</dbReference>
<feature type="domain" description="Glutamine amidotransferase type-2" evidence="3">
    <location>
        <begin position="9"/>
        <end position="303"/>
    </location>
</feature>
<dbReference type="PANTHER" id="PTHR11907">
    <property type="entry name" value="AMIDOPHOSPHORIBOSYLTRANSFERASE"/>
    <property type="match status" value="1"/>
</dbReference>
<name>A0A0D5YSK4_9FLAO</name>
<gene>
    <name evidence="4" type="ORF">VC82_1256</name>
</gene>
<accession>A0A0D5YSK4</accession>
<dbReference type="CDD" id="cd06223">
    <property type="entry name" value="PRTases_typeI"/>
    <property type="match status" value="1"/>
</dbReference>
<keyword evidence="2" id="KW-0315">Glutamine amidotransferase</keyword>
<keyword evidence="4" id="KW-0328">Glycosyltransferase</keyword>
<keyword evidence="1 4" id="KW-0808">Transferase</keyword>
<dbReference type="InterPro" id="IPR000836">
    <property type="entry name" value="PRTase_dom"/>
</dbReference>
<evidence type="ECO:0000259" key="3">
    <source>
        <dbReference type="PROSITE" id="PS51278"/>
    </source>
</evidence>
<dbReference type="KEGG" id="mlt:VC82_1256"/>
<evidence type="ECO:0000313" key="4">
    <source>
        <dbReference type="EMBL" id="AKA34889.1"/>
    </source>
</evidence>
<dbReference type="HOGENOM" id="CLU_431919_0_0_10"/>
<sequence>MSDAIKHECGISLIRLLKPLEYYQEKYGSAFYGVNKMYLMMEKQHNRGQDGAGFASIKLNMDPGERYMSRVRSAQQQPIQDIFDQINARINTAISENPDHADDVAWQKKNIPYIGELLLGHVRYGTFGKNSIESVHPFLRQNNWMHRNLIVAGNFNMTNVDELFGNLVELGQHPKEMADTVTVMEKIGHFLDDAVAKLYKQIKKEGFNKREASPLIAERLNVAKVLRKSSKNWDGGYTMAGLLGHGDAFVLRDPAGIRPAYHYQDDEIVVVASERPAIQTVFNVPYEGVKELDPGHAIIIKKDGGVSVKEIIEPVEKRACSFERIYFSRGSDKEIYEERKRLGQLVFPQILQAVDGDLLNTVFSYIPNTAETSFFGMVKEAQNYLNKKKEDQILALGPGITKEQLHEILDIRPRIEKVAIKDAKLRTFITQDSSRDDLVAHVYDVTYGSVKETDNLVIIDDSIVRGTTLKKSILRMLDRLNPKKIVVVSSAPQIRYPDCYGIDMAKLEDFVAFKAALALHKEQGCMHLVDEIYYKCKDQIESKEKAPINYVQDFYKPFTADQISDKIAEMLSSEDVKAEVKIIYQTIENLHAACPQNLGDWYFTGNYPTAGGNKVVNRAFVNFYEGKNQRAYSEITI</sequence>
<dbReference type="InterPro" id="IPR029057">
    <property type="entry name" value="PRTase-like"/>
</dbReference>
<proteinExistence type="predicted"/>
<dbReference type="EMBL" id="CP011071">
    <property type="protein sequence ID" value="AKA34889.1"/>
    <property type="molecule type" value="Genomic_DNA"/>
</dbReference>
<dbReference type="SUPFAM" id="SSF56235">
    <property type="entry name" value="N-terminal nucleophile aminohydrolases (Ntn hydrolases)"/>
    <property type="match status" value="1"/>
</dbReference>
<dbReference type="AlphaFoldDB" id="A0A0D5YSK4"/>
<dbReference type="SUPFAM" id="SSF53271">
    <property type="entry name" value="PRTase-like"/>
    <property type="match status" value="1"/>
</dbReference>
<evidence type="ECO:0000256" key="1">
    <source>
        <dbReference type="ARBA" id="ARBA00022679"/>
    </source>
</evidence>
<dbReference type="Proteomes" id="UP000032726">
    <property type="component" value="Chromosome"/>
</dbReference>
<reference evidence="4 5" key="1">
    <citation type="submission" date="2015-03" db="EMBL/GenBank/DDBJ databases">
        <title>Complete genome sequence of Muricauda lutaonensis CC-HSB-11T, isolated from a coastal hot spring.</title>
        <authorList>
            <person name="Kim K.M."/>
        </authorList>
    </citation>
    <scope>NUCLEOTIDE SEQUENCE [LARGE SCALE GENOMIC DNA]</scope>
    <source>
        <strain evidence="4 5">CC-HSB-11</strain>
    </source>
</reference>
<evidence type="ECO:0000256" key="2">
    <source>
        <dbReference type="ARBA" id="ARBA00022962"/>
    </source>
</evidence>
<keyword evidence="5" id="KW-1185">Reference proteome</keyword>
<dbReference type="PATRIC" id="fig|516051.4.peg.1298"/>
<dbReference type="OrthoDB" id="9801213at2"/>
<dbReference type="GO" id="GO:0016757">
    <property type="term" value="F:glycosyltransferase activity"/>
    <property type="evidence" value="ECO:0007669"/>
    <property type="project" value="UniProtKB-KW"/>
</dbReference>
<dbReference type="InterPro" id="IPR029055">
    <property type="entry name" value="Ntn_hydrolases_N"/>
</dbReference>
<evidence type="ECO:0000313" key="5">
    <source>
        <dbReference type="Proteomes" id="UP000032726"/>
    </source>
</evidence>
<organism evidence="4 5">
    <name type="scientific">Flagellimonas lutaonensis</name>
    <dbReference type="NCBI Taxonomy" id="516051"/>
    <lineage>
        <taxon>Bacteria</taxon>
        <taxon>Pseudomonadati</taxon>
        <taxon>Bacteroidota</taxon>
        <taxon>Flavobacteriia</taxon>
        <taxon>Flavobacteriales</taxon>
        <taxon>Flavobacteriaceae</taxon>
        <taxon>Flagellimonas</taxon>
    </lineage>
</organism>
<dbReference type="Gene3D" id="3.40.50.2020">
    <property type="match status" value="1"/>
</dbReference>
<dbReference type="STRING" id="516051.VC82_1256"/>
<dbReference type="PROSITE" id="PS51278">
    <property type="entry name" value="GATASE_TYPE_2"/>
    <property type="match status" value="1"/>
</dbReference>
<dbReference type="InterPro" id="IPR017932">
    <property type="entry name" value="GATase_2_dom"/>
</dbReference>
<protein>
    <submittedName>
        <fullName evidence="4">Amidophosphoribosyltransferase</fullName>
    </submittedName>
</protein>
<dbReference type="Gene3D" id="3.60.20.10">
    <property type="entry name" value="Glutamine Phosphoribosylpyrophosphate, subunit 1, domain 1"/>
    <property type="match status" value="1"/>
</dbReference>